<reference evidence="1" key="2">
    <citation type="journal article" date="2015" name="Data Brief">
        <title>Shoot transcriptome of the giant reed, Arundo donax.</title>
        <authorList>
            <person name="Barrero R.A."/>
            <person name="Guerrero F.D."/>
            <person name="Moolhuijzen P."/>
            <person name="Goolsby J.A."/>
            <person name="Tidwell J."/>
            <person name="Bellgard S.E."/>
            <person name="Bellgard M.I."/>
        </authorList>
    </citation>
    <scope>NUCLEOTIDE SEQUENCE</scope>
    <source>
        <tissue evidence="1">Shoot tissue taken approximately 20 cm above the soil surface</tissue>
    </source>
</reference>
<dbReference type="EMBL" id="GBRH01271775">
    <property type="protein sequence ID" value="JAD26120.1"/>
    <property type="molecule type" value="Transcribed_RNA"/>
</dbReference>
<accession>A0A0A8YM25</accession>
<organism evidence="1">
    <name type="scientific">Arundo donax</name>
    <name type="common">Giant reed</name>
    <name type="synonym">Donax arundinaceus</name>
    <dbReference type="NCBI Taxonomy" id="35708"/>
    <lineage>
        <taxon>Eukaryota</taxon>
        <taxon>Viridiplantae</taxon>
        <taxon>Streptophyta</taxon>
        <taxon>Embryophyta</taxon>
        <taxon>Tracheophyta</taxon>
        <taxon>Spermatophyta</taxon>
        <taxon>Magnoliopsida</taxon>
        <taxon>Liliopsida</taxon>
        <taxon>Poales</taxon>
        <taxon>Poaceae</taxon>
        <taxon>PACMAD clade</taxon>
        <taxon>Arundinoideae</taxon>
        <taxon>Arundineae</taxon>
        <taxon>Arundo</taxon>
    </lineage>
</organism>
<dbReference type="AlphaFoldDB" id="A0A0A8YM25"/>
<reference evidence="1" key="1">
    <citation type="submission" date="2014-09" db="EMBL/GenBank/DDBJ databases">
        <authorList>
            <person name="Magalhaes I.L.F."/>
            <person name="Oliveira U."/>
            <person name="Santos F.R."/>
            <person name="Vidigal T.H.D.A."/>
            <person name="Brescovit A.D."/>
            <person name="Santos A.J."/>
        </authorList>
    </citation>
    <scope>NUCLEOTIDE SEQUENCE</scope>
    <source>
        <tissue evidence="1">Shoot tissue taken approximately 20 cm above the soil surface</tissue>
    </source>
</reference>
<name>A0A0A8YM25_ARUDO</name>
<sequence>MWRKHLTIKSHCLSSIFIL</sequence>
<protein>
    <submittedName>
        <fullName evidence="1">Uncharacterized protein</fullName>
    </submittedName>
</protein>
<proteinExistence type="predicted"/>
<evidence type="ECO:0000313" key="1">
    <source>
        <dbReference type="EMBL" id="JAD26120.1"/>
    </source>
</evidence>